<feature type="compositionally biased region" description="Basic and acidic residues" evidence="1">
    <location>
        <begin position="113"/>
        <end position="133"/>
    </location>
</feature>
<feature type="compositionally biased region" description="Basic and acidic residues" evidence="1">
    <location>
        <begin position="509"/>
        <end position="533"/>
    </location>
</feature>
<dbReference type="EMBL" id="LVYI01000015">
    <property type="protein sequence ID" value="OAP54199.1"/>
    <property type="molecule type" value="Genomic_DNA"/>
</dbReference>
<proteinExistence type="predicted"/>
<name>A0A178Z319_9EURO</name>
<sequence>MPVVGVGAREMVAPDPVTRLRSNLRVMVQSLERICLCFIREFGPSEEEDGPAPHAAPPMSRRLPDDGVPLCPLMPTQIQSASSRNIVPALDGAWYWGRFLPQHRTGGNNQKQLGREKDQRDVGDAAKQQERYKGFASRVPRPRRRSSTAQVEDGVACGSAPGWDIHPGRDTGWRILCLAAHSVSLSPARQQHHNGRSSARDTDGDDENRTGLAVQPIAESDWLAAGDGTEERKPTGTKRPQSGRMKRAASLHAGRQCVAPVPPRRGAVLLRRISRSCAVFAALTCTSTSVAGRKYIFCRCVFFQLNAVIGAAERGEDFTLSMRSTNRKRKASTTQYPHVNHSGRRIVCTRREDRVLMAHSTSSPMGLQATCTSSDVTMRFIEGGWSPVATEKLEAIRRITTAASQVERDEHATDRPASMLACAPVPSMSFVGFSLTFICAPSEDACFNCTNGVVKEDEHRTGLRYIPLLSVTAFLCRVCMHLCKAFLQQSSHFTSRSSTSTSKSLSRHLRVDSLRTGEEGSQEVRADEDSTSAVRRDGTQYAIAIA</sequence>
<dbReference type="Proteomes" id="UP000078343">
    <property type="component" value="Unassembled WGS sequence"/>
</dbReference>
<organism evidence="2 3">
    <name type="scientific">Fonsecaea erecta</name>
    <dbReference type="NCBI Taxonomy" id="1367422"/>
    <lineage>
        <taxon>Eukaryota</taxon>
        <taxon>Fungi</taxon>
        <taxon>Dikarya</taxon>
        <taxon>Ascomycota</taxon>
        <taxon>Pezizomycotina</taxon>
        <taxon>Eurotiomycetes</taxon>
        <taxon>Chaetothyriomycetidae</taxon>
        <taxon>Chaetothyriales</taxon>
        <taxon>Herpotrichiellaceae</taxon>
        <taxon>Fonsecaea</taxon>
    </lineage>
</organism>
<keyword evidence="3" id="KW-1185">Reference proteome</keyword>
<feature type="region of interest" description="Disordered" evidence="1">
    <location>
        <begin position="185"/>
        <end position="247"/>
    </location>
</feature>
<gene>
    <name evidence="2" type="ORF">AYL99_11734</name>
</gene>
<accession>A0A178Z319</accession>
<dbReference type="AlphaFoldDB" id="A0A178Z319"/>
<feature type="region of interest" description="Disordered" evidence="1">
    <location>
        <begin position="105"/>
        <end position="164"/>
    </location>
</feature>
<reference evidence="2 3" key="1">
    <citation type="submission" date="2016-04" db="EMBL/GenBank/DDBJ databases">
        <title>Draft genome of Fonsecaea erecta CBS 125763.</title>
        <authorList>
            <person name="Weiss V.A."/>
            <person name="Vicente V.A."/>
            <person name="Raittz R.T."/>
            <person name="Moreno L.F."/>
            <person name="De Souza E.M."/>
            <person name="Pedrosa F.O."/>
            <person name="Steffens M.B."/>
            <person name="Faoro H."/>
            <person name="Tadra-Sfeir M.Z."/>
            <person name="Najafzadeh M.J."/>
            <person name="Felipe M.S."/>
            <person name="Teixeira M."/>
            <person name="Sun J."/>
            <person name="Xi L."/>
            <person name="Gomes R."/>
            <person name="De Azevedo C.M."/>
            <person name="Salgado C.G."/>
            <person name="Da Silva M.B."/>
            <person name="Nascimento M.F."/>
            <person name="Queiroz-Telles F."/>
            <person name="Attili D.S."/>
            <person name="Gorbushina A."/>
        </authorList>
    </citation>
    <scope>NUCLEOTIDE SEQUENCE [LARGE SCALE GENOMIC DNA]</scope>
    <source>
        <strain evidence="2 3">CBS 125763</strain>
    </source>
</reference>
<comment type="caution">
    <text evidence="2">The sequence shown here is derived from an EMBL/GenBank/DDBJ whole genome shotgun (WGS) entry which is preliminary data.</text>
</comment>
<feature type="region of interest" description="Disordered" evidence="1">
    <location>
        <begin position="46"/>
        <end position="66"/>
    </location>
</feature>
<feature type="compositionally biased region" description="Low complexity" evidence="1">
    <location>
        <begin position="495"/>
        <end position="504"/>
    </location>
</feature>
<evidence type="ECO:0000313" key="2">
    <source>
        <dbReference type="EMBL" id="OAP54199.1"/>
    </source>
</evidence>
<protein>
    <submittedName>
        <fullName evidence="2">Uncharacterized protein</fullName>
    </submittedName>
</protein>
<dbReference type="GeneID" id="30015902"/>
<feature type="region of interest" description="Disordered" evidence="1">
    <location>
        <begin position="495"/>
        <end position="533"/>
    </location>
</feature>
<evidence type="ECO:0000313" key="3">
    <source>
        <dbReference type="Proteomes" id="UP000078343"/>
    </source>
</evidence>
<evidence type="ECO:0000256" key="1">
    <source>
        <dbReference type="SAM" id="MobiDB-lite"/>
    </source>
</evidence>
<dbReference type="RefSeq" id="XP_018687566.1">
    <property type="nucleotide sequence ID" value="XM_018843239.1"/>
</dbReference>